<dbReference type="EMBL" id="CM044702">
    <property type="protein sequence ID" value="KAI5678769.1"/>
    <property type="molecule type" value="Genomic_DNA"/>
</dbReference>
<name>A0ACC0C1D7_CATRO</name>
<sequence length="174" mass="20265">MKVSTYLIITRYLRSRTSDHRSYVTLACEGGGAIKSRTKQGVDDEEEEEEVPLKRQGPYGPKKWGFPFKLKGEQMATSENWQFAQKIYNVLAKMKKNRMHGQNTVEVLCLSAQRGYTVFYRNRVDSNIQYAIVRSRRDDSDRRHIDQNMLAKLTKMIKMKRSHRGSLMAHVTNC</sequence>
<keyword evidence="2" id="KW-1185">Reference proteome</keyword>
<proteinExistence type="predicted"/>
<dbReference type="Proteomes" id="UP001060085">
    <property type="component" value="Linkage Group LG02"/>
</dbReference>
<evidence type="ECO:0000313" key="2">
    <source>
        <dbReference type="Proteomes" id="UP001060085"/>
    </source>
</evidence>
<evidence type="ECO:0000313" key="1">
    <source>
        <dbReference type="EMBL" id="KAI5678769.1"/>
    </source>
</evidence>
<comment type="caution">
    <text evidence="1">The sequence shown here is derived from an EMBL/GenBank/DDBJ whole genome shotgun (WGS) entry which is preliminary data.</text>
</comment>
<reference evidence="2" key="1">
    <citation type="journal article" date="2023" name="Nat. Plants">
        <title>Single-cell RNA sequencing provides a high-resolution roadmap for understanding the multicellular compartmentation of specialized metabolism.</title>
        <authorList>
            <person name="Sun S."/>
            <person name="Shen X."/>
            <person name="Li Y."/>
            <person name="Li Y."/>
            <person name="Wang S."/>
            <person name="Li R."/>
            <person name="Zhang H."/>
            <person name="Shen G."/>
            <person name="Guo B."/>
            <person name="Wei J."/>
            <person name="Xu J."/>
            <person name="St-Pierre B."/>
            <person name="Chen S."/>
            <person name="Sun C."/>
        </authorList>
    </citation>
    <scope>NUCLEOTIDE SEQUENCE [LARGE SCALE GENOMIC DNA]</scope>
</reference>
<protein>
    <submittedName>
        <fullName evidence="1">Uncharacterized protein</fullName>
    </submittedName>
</protein>
<organism evidence="1 2">
    <name type="scientific">Catharanthus roseus</name>
    <name type="common">Madagascar periwinkle</name>
    <name type="synonym">Vinca rosea</name>
    <dbReference type="NCBI Taxonomy" id="4058"/>
    <lineage>
        <taxon>Eukaryota</taxon>
        <taxon>Viridiplantae</taxon>
        <taxon>Streptophyta</taxon>
        <taxon>Embryophyta</taxon>
        <taxon>Tracheophyta</taxon>
        <taxon>Spermatophyta</taxon>
        <taxon>Magnoliopsida</taxon>
        <taxon>eudicotyledons</taxon>
        <taxon>Gunneridae</taxon>
        <taxon>Pentapetalae</taxon>
        <taxon>asterids</taxon>
        <taxon>lamiids</taxon>
        <taxon>Gentianales</taxon>
        <taxon>Apocynaceae</taxon>
        <taxon>Rauvolfioideae</taxon>
        <taxon>Vinceae</taxon>
        <taxon>Catharanthinae</taxon>
        <taxon>Catharanthus</taxon>
    </lineage>
</organism>
<accession>A0ACC0C1D7</accession>
<gene>
    <name evidence="1" type="ORF">M9H77_09719</name>
</gene>